<name>A0A0A9ESZ1_ARUDO</name>
<dbReference type="EMBL" id="GBRH01198778">
    <property type="protein sequence ID" value="JAD99117.1"/>
    <property type="molecule type" value="Transcribed_RNA"/>
</dbReference>
<organism evidence="1">
    <name type="scientific">Arundo donax</name>
    <name type="common">Giant reed</name>
    <name type="synonym">Donax arundinaceus</name>
    <dbReference type="NCBI Taxonomy" id="35708"/>
    <lineage>
        <taxon>Eukaryota</taxon>
        <taxon>Viridiplantae</taxon>
        <taxon>Streptophyta</taxon>
        <taxon>Embryophyta</taxon>
        <taxon>Tracheophyta</taxon>
        <taxon>Spermatophyta</taxon>
        <taxon>Magnoliopsida</taxon>
        <taxon>Liliopsida</taxon>
        <taxon>Poales</taxon>
        <taxon>Poaceae</taxon>
        <taxon>PACMAD clade</taxon>
        <taxon>Arundinoideae</taxon>
        <taxon>Arundineae</taxon>
        <taxon>Arundo</taxon>
    </lineage>
</organism>
<sequence length="17" mass="2121">MWKDSLLCFIKKFNLPH</sequence>
<proteinExistence type="predicted"/>
<reference evidence="1" key="2">
    <citation type="journal article" date="2015" name="Data Brief">
        <title>Shoot transcriptome of the giant reed, Arundo donax.</title>
        <authorList>
            <person name="Barrero R.A."/>
            <person name="Guerrero F.D."/>
            <person name="Moolhuijzen P."/>
            <person name="Goolsby J.A."/>
            <person name="Tidwell J."/>
            <person name="Bellgard S.E."/>
            <person name="Bellgard M.I."/>
        </authorList>
    </citation>
    <scope>NUCLEOTIDE SEQUENCE</scope>
    <source>
        <tissue evidence="1">Shoot tissue taken approximately 20 cm above the soil surface</tissue>
    </source>
</reference>
<evidence type="ECO:0000313" key="1">
    <source>
        <dbReference type="EMBL" id="JAD99117.1"/>
    </source>
</evidence>
<accession>A0A0A9ESZ1</accession>
<protein>
    <submittedName>
        <fullName evidence="1">Uncharacterized protein</fullName>
    </submittedName>
</protein>
<reference evidence="1" key="1">
    <citation type="submission" date="2014-09" db="EMBL/GenBank/DDBJ databases">
        <authorList>
            <person name="Magalhaes I.L.F."/>
            <person name="Oliveira U."/>
            <person name="Santos F.R."/>
            <person name="Vidigal T.H.D.A."/>
            <person name="Brescovit A.D."/>
            <person name="Santos A.J."/>
        </authorList>
    </citation>
    <scope>NUCLEOTIDE SEQUENCE</scope>
    <source>
        <tissue evidence="1">Shoot tissue taken approximately 20 cm above the soil surface</tissue>
    </source>
</reference>
<dbReference type="AlphaFoldDB" id="A0A0A9ESZ1"/>